<feature type="zinc finger region" description="CR-type" evidence="5">
    <location>
        <begin position="227"/>
        <end position="311"/>
    </location>
</feature>
<dbReference type="InterPro" id="IPR001305">
    <property type="entry name" value="HSP_DnaJ_Cys-rich_dom"/>
</dbReference>
<dbReference type="Pfam" id="PF00226">
    <property type="entry name" value="DnaJ"/>
    <property type="match status" value="1"/>
</dbReference>
<name>A0A433QAP2_9FUNG</name>
<protein>
    <submittedName>
        <fullName evidence="9">DnaJ C terminal domain-containing protein</fullName>
    </submittedName>
</protein>
<dbReference type="InterPro" id="IPR002939">
    <property type="entry name" value="DnaJ_C"/>
</dbReference>
<keyword evidence="10" id="KW-1185">Reference proteome</keyword>
<dbReference type="PANTHER" id="PTHR43888">
    <property type="entry name" value="DNAJ-LIKE-2, ISOFORM A-RELATED"/>
    <property type="match status" value="1"/>
</dbReference>
<dbReference type="SUPFAM" id="SSF49493">
    <property type="entry name" value="HSP40/DnaJ peptide-binding domain"/>
    <property type="match status" value="2"/>
</dbReference>
<dbReference type="FunFam" id="2.10.230.10:FF:000001">
    <property type="entry name" value="DnaJ subfamily A member 2"/>
    <property type="match status" value="1"/>
</dbReference>
<evidence type="ECO:0000256" key="1">
    <source>
        <dbReference type="ARBA" id="ARBA00022723"/>
    </source>
</evidence>
<dbReference type="InterPro" id="IPR008971">
    <property type="entry name" value="HSP40/DnaJ_pept-bd"/>
</dbReference>
<dbReference type="FunFam" id="2.60.260.20:FF:000003">
    <property type="entry name" value="DnaJ subfamily A member 2"/>
    <property type="match status" value="1"/>
</dbReference>
<dbReference type="InterPro" id="IPR044713">
    <property type="entry name" value="DNJA1/2-like"/>
</dbReference>
<evidence type="ECO:0000256" key="5">
    <source>
        <dbReference type="PROSITE-ProRule" id="PRU00546"/>
    </source>
</evidence>
<evidence type="ECO:0000313" key="10">
    <source>
        <dbReference type="Proteomes" id="UP000274822"/>
    </source>
</evidence>
<dbReference type="Gene3D" id="2.10.230.10">
    <property type="entry name" value="Heat shock protein DnaJ, cysteine-rich domain"/>
    <property type="match status" value="1"/>
</dbReference>
<dbReference type="GO" id="GO:0051082">
    <property type="term" value="F:unfolded protein binding"/>
    <property type="evidence" value="ECO:0007669"/>
    <property type="project" value="InterPro"/>
</dbReference>
<keyword evidence="1 5" id="KW-0479">Metal-binding</keyword>
<feature type="non-terminal residue" evidence="9">
    <location>
        <position position="1"/>
    </location>
</feature>
<evidence type="ECO:0000256" key="6">
    <source>
        <dbReference type="SAM" id="MobiDB-lite"/>
    </source>
</evidence>
<feature type="domain" description="CR-type" evidence="8">
    <location>
        <begin position="227"/>
        <end position="311"/>
    </location>
</feature>
<keyword evidence="2" id="KW-0677">Repeat</keyword>
<keyword evidence="4 5" id="KW-0862">Zinc</keyword>
<evidence type="ECO:0000256" key="3">
    <source>
        <dbReference type="ARBA" id="ARBA00022771"/>
    </source>
</evidence>
<evidence type="ECO:0000313" key="9">
    <source>
        <dbReference type="EMBL" id="RUS26842.1"/>
    </source>
</evidence>
<dbReference type="InterPro" id="IPR036410">
    <property type="entry name" value="HSP_DnaJ_Cys-rich_dom_sf"/>
</dbReference>
<feature type="region of interest" description="Disordered" evidence="6">
    <location>
        <begin position="468"/>
        <end position="510"/>
    </location>
</feature>
<dbReference type="SUPFAM" id="SSF46565">
    <property type="entry name" value="Chaperone J-domain"/>
    <property type="match status" value="1"/>
</dbReference>
<keyword evidence="3 5" id="KW-0863">Zinc-finger</keyword>
<evidence type="ECO:0000259" key="7">
    <source>
        <dbReference type="PROSITE" id="PS50076"/>
    </source>
</evidence>
<dbReference type="PRINTS" id="PR00625">
    <property type="entry name" value="JDOMAIN"/>
</dbReference>
<dbReference type="CDD" id="cd06257">
    <property type="entry name" value="DnaJ"/>
    <property type="match status" value="1"/>
</dbReference>
<dbReference type="PROSITE" id="PS51188">
    <property type="entry name" value="ZF_CR"/>
    <property type="match status" value="1"/>
</dbReference>
<dbReference type="SMART" id="SM00271">
    <property type="entry name" value="DnaJ"/>
    <property type="match status" value="1"/>
</dbReference>
<dbReference type="InterPro" id="IPR001623">
    <property type="entry name" value="DnaJ_domain"/>
</dbReference>
<accession>A0A433QAP2</accession>
<feature type="domain" description="J" evidence="7">
    <location>
        <begin position="42"/>
        <end position="133"/>
    </location>
</feature>
<dbReference type="CDD" id="cd10747">
    <property type="entry name" value="DnaJ_C"/>
    <property type="match status" value="1"/>
</dbReference>
<evidence type="ECO:0000256" key="2">
    <source>
        <dbReference type="ARBA" id="ARBA00022737"/>
    </source>
</evidence>
<dbReference type="Gene3D" id="2.60.260.20">
    <property type="entry name" value="Urease metallochaperone UreE, N-terminal domain"/>
    <property type="match status" value="2"/>
</dbReference>
<dbReference type="CDD" id="cd10719">
    <property type="entry name" value="DnaJ_zf"/>
    <property type="match status" value="1"/>
</dbReference>
<dbReference type="GO" id="GO:0030544">
    <property type="term" value="F:Hsp70 protein binding"/>
    <property type="evidence" value="ECO:0007669"/>
    <property type="project" value="InterPro"/>
</dbReference>
<organism evidence="9 10">
    <name type="scientific">Jimgerdemannia flammicorona</name>
    <dbReference type="NCBI Taxonomy" id="994334"/>
    <lineage>
        <taxon>Eukaryota</taxon>
        <taxon>Fungi</taxon>
        <taxon>Fungi incertae sedis</taxon>
        <taxon>Mucoromycota</taxon>
        <taxon>Mucoromycotina</taxon>
        <taxon>Endogonomycetes</taxon>
        <taxon>Endogonales</taxon>
        <taxon>Endogonaceae</taxon>
        <taxon>Jimgerdemannia</taxon>
    </lineage>
</organism>
<sequence>LKFLAASRWLSVFFIFNPTPTSAPYLTLHRTHIHISKMKDTKYYETLGVEPSATEAEIKKAMKYHPDKNSEEVLQITPKLKILDTHDKFKEIRLSRSSICPIYLFIYNEFRTSSHAYETLSDPEKREMYDRFGEDGPSGGGGFGGMSPDDLFASLFSGGGGGLFDGGPDRNVVWWMLSSDAEDVRQKACDDICAPNDQRGRRGPPRPRRGEDLIHPFAVTLEDLYNGKNTKISLQKNVICSVCKGKGGKTGATRKCTTCDGRGKRIVMRQLGAGMIQQMTIPCNVCDGSGELIKDKDRCKKCKGSKVINEKKTLDIFIEMGMDDGQRITMAGEGDQEPGVEPGDVILVLKQRPHEFFERKGTDLLCNVTIGLTEALCGFDKILVTHLDGRGLHVKHPAGEVIRPDDVKRLPHEGMPTYKRTIDKGDLFIKFNVEFPKSMWTTPEQIAILESVLPLREVEDTDRPEIVDECHLADSDLSQYGSRSRSRNAYDDDEDMEDDNGRSGVSCNQQ</sequence>
<reference evidence="9 10" key="1">
    <citation type="journal article" date="2018" name="New Phytol.">
        <title>Phylogenomics of Endogonaceae and evolution of mycorrhizas within Mucoromycota.</title>
        <authorList>
            <person name="Chang Y."/>
            <person name="Desiro A."/>
            <person name="Na H."/>
            <person name="Sandor L."/>
            <person name="Lipzen A."/>
            <person name="Clum A."/>
            <person name="Barry K."/>
            <person name="Grigoriev I.V."/>
            <person name="Martin F.M."/>
            <person name="Stajich J.E."/>
            <person name="Smith M.E."/>
            <person name="Bonito G."/>
            <person name="Spatafora J.W."/>
        </authorList>
    </citation>
    <scope>NUCLEOTIDE SEQUENCE [LARGE SCALE GENOMIC DNA]</scope>
    <source>
        <strain evidence="9 10">AD002</strain>
    </source>
</reference>
<dbReference type="AlphaFoldDB" id="A0A433QAP2"/>
<dbReference type="GO" id="GO:0006457">
    <property type="term" value="P:protein folding"/>
    <property type="evidence" value="ECO:0007669"/>
    <property type="project" value="InterPro"/>
</dbReference>
<proteinExistence type="predicted"/>
<dbReference type="Pfam" id="PF00684">
    <property type="entry name" value="DnaJ_CXXCXGXG"/>
    <property type="match status" value="1"/>
</dbReference>
<dbReference type="Gene3D" id="1.10.287.110">
    <property type="entry name" value="DnaJ domain"/>
    <property type="match status" value="1"/>
</dbReference>
<comment type="caution">
    <text evidence="9">The sequence shown here is derived from an EMBL/GenBank/DDBJ whole genome shotgun (WGS) entry which is preliminary data.</text>
</comment>
<dbReference type="PROSITE" id="PS50076">
    <property type="entry name" value="DNAJ_2"/>
    <property type="match status" value="1"/>
</dbReference>
<dbReference type="InterPro" id="IPR036869">
    <property type="entry name" value="J_dom_sf"/>
</dbReference>
<dbReference type="Pfam" id="PF01556">
    <property type="entry name" value="DnaJ_C"/>
    <property type="match status" value="1"/>
</dbReference>
<dbReference type="GO" id="GO:0008270">
    <property type="term" value="F:zinc ion binding"/>
    <property type="evidence" value="ECO:0007669"/>
    <property type="project" value="UniProtKB-KW"/>
</dbReference>
<evidence type="ECO:0000256" key="4">
    <source>
        <dbReference type="ARBA" id="ARBA00022833"/>
    </source>
</evidence>
<dbReference type="SUPFAM" id="SSF57938">
    <property type="entry name" value="DnaJ/Hsp40 cysteine-rich domain"/>
    <property type="match status" value="1"/>
</dbReference>
<dbReference type="Proteomes" id="UP000274822">
    <property type="component" value="Unassembled WGS sequence"/>
</dbReference>
<evidence type="ECO:0000259" key="8">
    <source>
        <dbReference type="PROSITE" id="PS51188"/>
    </source>
</evidence>
<gene>
    <name evidence="9" type="ORF">BC938DRAFT_484049</name>
</gene>
<dbReference type="EMBL" id="RBNJ01009541">
    <property type="protein sequence ID" value="RUS26842.1"/>
    <property type="molecule type" value="Genomic_DNA"/>
</dbReference>